<dbReference type="InterPro" id="IPR013005">
    <property type="entry name" value="Ribosomal_uL4-like"/>
</dbReference>
<evidence type="ECO:0000313" key="7">
    <source>
        <dbReference type="Proteomes" id="UP000034603"/>
    </source>
</evidence>
<name>A0A0G0HRU0_9BACT</name>
<dbReference type="SUPFAM" id="SSF52166">
    <property type="entry name" value="Ribosomal protein L4"/>
    <property type="match status" value="1"/>
</dbReference>
<evidence type="ECO:0000256" key="1">
    <source>
        <dbReference type="ARBA" id="ARBA00010528"/>
    </source>
</evidence>
<evidence type="ECO:0000256" key="3">
    <source>
        <dbReference type="ARBA" id="ARBA00023274"/>
    </source>
</evidence>
<protein>
    <recommendedName>
        <fullName evidence="4">Large ribosomal subunit protein uL4</fullName>
    </recommendedName>
    <alternativeName>
        <fullName evidence="5">50S ribosomal protein L4</fullName>
    </alternativeName>
</protein>
<evidence type="ECO:0000313" key="6">
    <source>
        <dbReference type="EMBL" id="KKQ45883.1"/>
    </source>
</evidence>
<dbReference type="GO" id="GO:0003735">
    <property type="term" value="F:structural constituent of ribosome"/>
    <property type="evidence" value="ECO:0007669"/>
    <property type="project" value="InterPro"/>
</dbReference>
<dbReference type="GO" id="GO:0005840">
    <property type="term" value="C:ribosome"/>
    <property type="evidence" value="ECO:0007669"/>
    <property type="project" value="UniProtKB-KW"/>
</dbReference>
<dbReference type="PANTHER" id="PTHR10746">
    <property type="entry name" value="50S RIBOSOMAL PROTEIN L4"/>
    <property type="match status" value="1"/>
</dbReference>
<evidence type="ECO:0000256" key="2">
    <source>
        <dbReference type="ARBA" id="ARBA00022980"/>
    </source>
</evidence>
<keyword evidence="2 6" id="KW-0689">Ribosomal protein</keyword>
<dbReference type="Proteomes" id="UP000034603">
    <property type="component" value="Unassembled WGS sequence"/>
</dbReference>
<dbReference type="InterPro" id="IPR002136">
    <property type="entry name" value="Ribosomal_uL4"/>
</dbReference>
<gene>
    <name evidence="6" type="ORF">US62_C0008G0037</name>
</gene>
<dbReference type="EMBL" id="LBTR01000008">
    <property type="protein sequence ID" value="KKQ45883.1"/>
    <property type="molecule type" value="Genomic_DNA"/>
</dbReference>
<comment type="similarity">
    <text evidence="1">Belongs to the universal ribosomal protein uL4 family.</text>
</comment>
<dbReference type="PATRIC" id="fig|1618546.3.peg.279"/>
<dbReference type="PANTHER" id="PTHR10746:SF6">
    <property type="entry name" value="LARGE RIBOSOMAL SUBUNIT PROTEIN UL4M"/>
    <property type="match status" value="1"/>
</dbReference>
<sequence length="258" mass="28071">MTKITVFSNKGTKLKEVEPGFTKAEVNMTAITQAVRVYENHLHPSLSKVKTRGDVNISTRKIYRQKGTGNARHGAKSAPIFVGGGIAHGPKGLKRVVTLSKSIKKLALKSALALKTKEKTLFVVDGLSSIKKTKDAFKLLASLKKEAGIKTDARATVVLKEANVNLAFRNIPNTFIYPVNSLNALRVVNGGIIVFETDALEYLNDGSKKSEVGSKKKEKAIVEHKSSKVAAEKIVAKKKVESKKPVKPDKKTKKVGKK</sequence>
<keyword evidence="3" id="KW-0687">Ribonucleoprotein</keyword>
<dbReference type="GO" id="GO:0006412">
    <property type="term" value="P:translation"/>
    <property type="evidence" value="ECO:0007669"/>
    <property type="project" value="InterPro"/>
</dbReference>
<dbReference type="GO" id="GO:1990904">
    <property type="term" value="C:ribonucleoprotein complex"/>
    <property type="evidence" value="ECO:0007669"/>
    <property type="project" value="UniProtKB-KW"/>
</dbReference>
<proteinExistence type="inferred from homology"/>
<organism evidence="6 7">
    <name type="scientific">Candidatus Woesebacteria bacterium GW2011_GWA1_37_8</name>
    <dbReference type="NCBI Taxonomy" id="1618546"/>
    <lineage>
        <taxon>Bacteria</taxon>
        <taxon>Candidatus Woeseibacteriota</taxon>
    </lineage>
</organism>
<evidence type="ECO:0000256" key="4">
    <source>
        <dbReference type="ARBA" id="ARBA00035244"/>
    </source>
</evidence>
<dbReference type="Gene3D" id="3.40.1370.10">
    <property type="match status" value="1"/>
</dbReference>
<comment type="caution">
    <text evidence="6">The sequence shown here is derived from an EMBL/GenBank/DDBJ whole genome shotgun (WGS) entry which is preliminary data.</text>
</comment>
<dbReference type="Pfam" id="PF00573">
    <property type="entry name" value="Ribosomal_L4"/>
    <property type="match status" value="1"/>
</dbReference>
<dbReference type="AlphaFoldDB" id="A0A0G0HRU0"/>
<accession>A0A0G0HRU0</accession>
<dbReference type="InterPro" id="IPR023574">
    <property type="entry name" value="Ribosomal_uL4_dom_sf"/>
</dbReference>
<evidence type="ECO:0000256" key="5">
    <source>
        <dbReference type="ARBA" id="ARBA00035462"/>
    </source>
</evidence>
<reference evidence="6 7" key="1">
    <citation type="journal article" date="2015" name="Nature">
        <title>rRNA introns, odd ribosomes, and small enigmatic genomes across a large radiation of phyla.</title>
        <authorList>
            <person name="Brown C.T."/>
            <person name="Hug L.A."/>
            <person name="Thomas B.C."/>
            <person name="Sharon I."/>
            <person name="Castelle C.J."/>
            <person name="Singh A."/>
            <person name="Wilkins M.J."/>
            <person name="Williams K.H."/>
            <person name="Banfield J.F."/>
        </authorList>
    </citation>
    <scope>NUCLEOTIDE SEQUENCE [LARGE SCALE GENOMIC DNA]</scope>
</reference>
<dbReference type="NCBIfam" id="TIGR03953">
    <property type="entry name" value="rplD_bact"/>
    <property type="match status" value="1"/>
</dbReference>